<evidence type="ECO:0000256" key="1">
    <source>
        <dbReference type="SAM" id="MobiDB-lite"/>
    </source>
</evidence>
<feature type="compositionally biased region" description="Polar residues" evidence="1">
    <location>
        <begin position="1"/>
        <end position="24"/>
    </location>
</feature>
<evidence type="ECO:0008006" key="4">
    <source>
        <dbReference type="Google" id="ProtNLM"/>
    </source>
</evidence>
<dbReference type="PANTHER" id="PTHR21599:SF0">
    <property type="entry name" value="GLYCERATE KINASE"/>
    <property type="match status" value="1"/>
</dbReference>
<dbReference type="GO" id="GO:0031388">
    <property type="term" value="P:organic acid phosphorylation"/>
    <property type="evidence" value="ECO:0007669"/>
    <property type="project" value="InterPro"/>
</dbReference>
<dbReference type="GO" id="GO:0008887">
    <property type="term" value="F:glycerate kinase activity"/>
    <property type="evidence" value="ECO:0007669"/>
    <property type="project" value="InterPro"/>
</dbReference>
<keyword evidence="3" id="KW-1185">Reference proteome</keyword>
<dbReference type="InterPro" id="IPR036129">
    <property type="entry name" value="Glycerate_kinase_sf"/>
</dbReference>
<accession>A0A366KC45</accession>
<proteinExistence type="predicted"/>
<dbReference type="Proteomes" id="UP000252530">
    <property type="component" value="Unassembled WGS sequence"/>
</dbReference>
<comment type="caution">
    <text evidence="2">The sequence shown here is derived from an EMBL/GenBank/DDBJ whole genome shotgun (WGS) entry which is preliminary data.</text>
</comment>
<evidence type="ECO:0000313" key="3">
    <source>
        <dbReference type="Proteomes" id="UP000252530"/>
    </source>
</evidence>
<dbReference type="EMBL" id="PDCG01000001">
    <property type="protein sequence ID" value="RBP98693.1"/>
    <property type="molecule type" value="Genomic_DNA"/>
</dbReference>
<protein>
    <recommendedName>
        <fullName evidence="4">Glycerate kinase</fullName>
    </recommendedName>
</protein>
<evidence type="ECO:0000313" key="2">
    <source>
        <dbReference type="EMBL" id="RBP98693.1"/>
    </source>
</evidence>
<feature type="region of interest" description="Disordered" evidence="1">
    <location>
        <begin position="1"/>
        <end position="53"/>
    </location>
</feature>
<organism evidence="2 3">
    <name type="scientific">Bifidobacterium aemilianum</name>
    <dbReference type="NCBI Taxonomy" id="2493120"/>
    <lineage>
        <taxon>Bacteria</taxon>
        <taxon>Bacillati</taxon>
        <taxon>Actinomycetota</taxon>
        <taxon>Actinomycetes</taxon>
        <taxon>Bifidobacteriales</taxon>
        <taxon>Bifidobacteriaceae</taxon>
        <taxon>Bifidobacterium</taxon>
    </lineage>
</organism>
<dbReference type="AlphaFoldDB" id="A0A366KC45"/>
<feature type="compositionally biased region" description="Basic residues" evidence="1">
    <location>
        <begin position="26"/>
        <end position="37"/>
    </location>
</feature>
<dbReference type="InterPro" id="IPR018197">
    <property type="entry name" value="Glycerate_kinase_RE-like"/>
</dbReference>
<name>A0A366KC45_9BIFI</name>
<dbReference type="Gene3D" id="3.40.50.10350">
    <property type="entry name" value="Glycerate kinase, domain 1"/>
    <property type="match status" value="1"/>
</dbReference>
<dbReference type="PANTHER" id="PTHR21599">
    <property type="entry name" value="GLYCERATE KINASE"/>
    <property type="match status" value="1"/>
</dbReference>
<dbReference type="SUPFAM" id="SSF110738">
    <property type="entry name" value="Glycerate kinase I"/>
    <property type="match status" value="1"/>
</dbReference>
<gene>
    <name evidence="2" type="ORF">CRD60_01975</name>
</gene>
<dbReference type="InterPro" id="IPR004381">
    <property type="entry name" value="Glycerate_kinase"/>
</dbReference>
<dbReference type="OrthoDB" id="9774290at2"/>
<dbReference type="Pfam" id="PF02595">
    <property type="entry name" value="Gly_kinase"/>
    <property type="match status" value="1"/>
</dbReference>
<reference evidence="2 3" key="1">
    <citation type="submission" date="2017-10" db="EMBL/GenBank/DDBJ databases">
        <title>Bifidobacterium xylocopum sp. nov. and Bifidobacterium aemilianum sp. nov., from the carpenter bee (Xylocopa violacea) digestive tract.</title>
        <authorList>
            <person name="Alberoni D."/>
            <person name="Baffoni L."/>
            <person name="Di Gioia D."/>
            <person name="Gaggia F."/>
            <person name="Biavati B."/>
        </authorList>
    </citation>
    <scope>NUCLEOTIDE SEQUENCE [LARGE SCALE GENOMIC DNA]</scope>
    <source>
        <strain evidence="2 3">XV10</strain>
    </source>
</reference>
<sequence length="135" mass="13902">MSSGKRTCPSRPSLTSSTTGTTRWRPSAKGRVYKGNRRAGIPGHPFGRTGEGGIDFQTKFGKTPMGTAQAVKAASPSCKVIALAGSVGDGIDQLYEVGIDAVFGISPGAISLPQAIAGTAENLARVSEKLARLIV</sequence>